<dbReference type="AlphaFoldDB" id="A0A089NPQ4"/>
<dbReference type="eggNOG" id="ENOG502ZYKP">
    <property type="taxonomic scope" value="Bacteria"/>
</dbReference>
<reference evidence="3 4" key="1">
    <citation type="journal article" date="2014" name="PLoS ONE">
        <title>Genome Information of Methylobacterium oryzae, a Plant-Probiotic Methylotroph in the Phyllosphere.</title>
        <authorList>
            <person name="Kwak M.J."/>
            <person name="Jeong H."/>
            <person name="Madhaiyan M."/>
            <person name="Lee Y."/>
            <person name="Sa T.M."/>
            <person name="Oh T.K."/>
            <person name="Kim J.F."/>
        </authorList>
    </citation>
    <scope>NUCLEOTIDE SEQUENCE [LARGE SCALE GENOMIC DNA]</scope>
    <source>
        <strain evidence="3 4">CBMB20</strain>
    </source>
</reference>
<proteinExistence type="predicted"/>
<protein>
    <submittedName>
        <fullName evidence="3">Protein of unassigned function</fullName>
    </submittedName>
</protein>
<dbReference type="Proteomes" id="UP000029492">
    <property type="component" value="Chromosome"/>
</dbReference>
<evidence type="ECO:0000256" key="1">
    <source>
        <dbReference type="SAM" id="Coils"/>
    </source>
</evidence>
<evidence type="ECO:0000313" key="4">
    <source>
        <dbReference type="Proteomes" id="UP000029492"/>
    </source>
</evidence>
<feature type="compositionally biased region" description="Basic and acidic residues" evidence="2">
    <location>
        <begin position="9"/>
        <end position="21"/>
    </location>
</feature>
<evidence type="ECO:0000313" key="3">
    <source>
        <dbReference type="EMBL" id="AIQ89876.1"/>
    </source>
</evidence>
<sequence>MSELQRLLNDPRFRPADKTQRDSGAGPETNLGNVLRVVSSLHARAELQKPPASPQDWDALILRVQAAARQAREIEAQAREREARIEQVLDQVREEIQASNERARTAEMQAREAQVRAEAQVLAAEERARAAEARVRAAEDRARQAEEWLERVQQAILSEFSDLTDQEAA</sequence>
<feature type="region of interest" description="Disordered" evidence="2">
    <location>
        <begin position="1"/>
        <end position="31"/>
    </location>
</feature>
<dbReference type="HOGENOM" id="CLU_1576680_0_0_5"/>
<dbReference type="KEGG" id="mor:MOC_2121"/>
<accession>A0A089NPQ4</accession>
<organism evidence="3 4">
    <name type="scientific">Methylobacterium oryzae CBMB20</name>
    <dbReference type="NCBI Taxonomy" id="693986"/>
    <lineage>
        <taxon>Bacteria</taxon>
        <taxon>Pseudomonadati</taxon>
        <taxon>Pseudomonadota</taxon>
        <taxon>Alphaproteobacteria</taxon>
        <taxon>Hyphomicrobiales</taxon>
        <taxon>Methylobacteriaceae</taxon>
        <taxon>Methylobacterium</taxon>
    </lineage>
</organism>
<keyword evidence="1" id="KW-0175">Coiled coil</keyword>
<gene>
    <name evidence="3" type="ORF">MOC_2121</name>
</gene>
<dbReference type="RefSeq" id="WP_043756890.1">
    <property type="nucleotide sequence ID" value="NZ_CP003811.1"/>
</dbReference>
<keyword evidence="4" id="KW-1185">Reference proteome</keyword>
<evidence type="ECO:0000256" key="2">
    <source>
        <dbReference type="SAM" id="MobiDB-lite"/>
    </source>
</evidence>
<dbReference type="EMBL" id="CP003811">
    <property type="protein sequence ID" value="AIQ89876.1"/>
    <property type="molecule type" value="Genomic_DNA"/>
</dbReference>
<name>A0A089NPQ4_9HYPH</name>
<feature type="coiled-coil region" evidence="1">
    <location>
        <begin position="64"/>
        <end position="155"/>
    </location>
</feature>